<evidence type="ECO:0000313" key="3">
    <source>
        <dbReference type="EMBL" id="NEU95110.1"/>
    </source>
</evidence>
<dbReference type="EMBL" id="VKHP01000009">
    <property type="protein sequence ID" value="NEU95110.1"/>
    <property type="molecule type" value="Genomic_DNA"/>
</dbReference>
<keyword evidence="4" id="KW-1185">Reference proteome</keyword>
<dbReference type="Proteomes" id="UP000468531">
    <property type="component" value="Unassembled WGS sequence"/>
</dbReference>
<evidence type="ECO:0000256" key="1">
    <source>
        <dbReference type="SAM" id="MobiDB-lite"/>
    </source>
</evidence>
<dbReference type="PROSITE" id="PS51257">
    <property type="entry name" value="PROKAR_LIPOPROTEIN"/>
    <property type="match status" value="1"/>
</dbReference>
<feature type="compositionally biased region" description="Basic and acidic residues" evidence="1">
    <location>
        <begin position="54"/>
        <end position="63"/>
    </location>
</feature>
<name>A0A6P1BBS2_9BRAD</name>
<organism evidence="3 4">
    <name type="scientific">Bradyrhizobium uaiense</name>
    <dbReference type="NCBI Taxonomy" id="2594946"/>
    <lineage>
        <taxon>Bacteria</taxon>
        <taxon>Pseudomonadati</taxon>
        <taxon>Pseudomonadota</taxon>
        <taxon>Alphaproteobacteria</taxon>
        <taxon>Hyphomicrobiales</taxon>
        <taxon>Nitrobacteraceae</taxon>
        <taxon>Bradyrhizobium</taxon>
    </lineage>
</organism>
<feature type="region of interest" description="Disordered" evidence="1">
    <location>
        <begin position="35"/>
        <end position="63"/>
    </location>
</feature>
<evidence type="ECO:0008006" key="5">
    <source>
        <dbReference type="Google" id="ProtNLM"/>
    </source>
</evidence>
<evidence type="ECO:0000313" key="4">
    <source>
        <dbReference type="Proteomes" id="UP000468531"/>
    </source>
</evidence>
<feature type="chain" id="PRO_5026948641" description="Lipoprotein" evidence="2">
    <location>
        <begin position="31"/>
        <end position="91"/>
    </location>
</feature>
<evidence type="ECO:0000256" key="2">
    <source>
        <dbReference type="SAM" id="SignalP"/>
    </source>
</evidence>
<accession>A0A6P1BBS2</accession>
<reference evidence="3 4" key="1">
    <citation type="journal article" date="2020" name="Arch. Microbiol.">
        <title>Bradyrhizobium uaiense sp. nov., a new highly efficient cowpea symbiont.</title>
        <authorList>
            <person name="Cabral Michel D."/>
            <person name="Azarias Guimaraes A."/>
            <person name="Martins da Costa E."/>
            <person name="Soares de Carvalho T."/>
            <person name="Balsanelli E."/>
            <person name="Willems A."/>
            <person name="Maltempi de Souza E."/>
            <person name="de Souza Moreira F.M."/>
        </authorList>
    </citation>
    <scope>NUCLEOTIDE SEQUENCE [LARGE SCALE GENOMIC DNA]</scope>
    <source>
        <strain evidence="3 4">UFLA 03-164</strain>
    </source>
</reference>
<comment type="caution">
    <text evidence="3">The sequence shown here is derived from an EMBL/GenBank/DDBJ whole genome shotgun (WGS) entry which is preliminary data.</text>
</comment>
<dbReference type="RefSeq" id="WP_163151013.1">
    <property type="nucleotide sequence ID" value="NZ_VKHP01000009.1"/>
</dbReference>
<gene>
    <name evidence="3" type="ORF">FNJ47_04505</name>
</gene>
<sequence length="91" mass="9477">MPIDRMNRGPAAAVLLASLLALSGCSSTIADMGMPADAPARQKDAGGYLPVHDLPPDRADPTIKPADQAKIEQELVAARERQTQASAQAGK</sequence>
<proteinExistence type="predicted"/>
<protein>
    <recommendedName>
        <fullName evidence="5">Lipoprotein</fullName>
    </recommendedName>
</protein>
<dbReference type="AlphaFoldDB" id="A0A6P1BBS2"/>
<keyword evidence="2" id="KW-0732">Signal</keyword>
<feature type="signal peptide" evidence="2">
    <location>
        <begin position="1"/>
        <end position="30"/>
    </location>
</feature>